<dbReference type="PANTHER" id="PTHR33527">
    <property type="entry name" value="OS07G0274300 PROTEIN"/>
    <property type="match status" value="1"/>
</dbReference>
<protein>
    <submittedName>
        <fullName evidence="3">Uncharacterized protein LOC113787555</fullName>
    </submittedName>
</protein>
<reference evidence="3" key="2">
    <citation type="submission" date="2025-08" db="UniProtKB">
        <authorList>
            <consortium name="RefSeq"/>
        </authorList>
    </citation>
    <scope>IDENTIFICATION</scope>
    <source>
        <tissue evidence="3">Etiolated seedlings</tissue>
    </source>
</reference>
<dbReference type="Proteomes" id="UP000087171">
    <property type="component" value="Chromosome Ca7"/>
</dbReference>
<feature type="region of interest" description="Disordered" evidence="1">
    <location>
        <begin position="1"/>
        <end position="25"/>
    </location>
</feature>
<evidence type="ECO:0000313" key="2">
    <source>
        <dbReference type="Proteomes" id="UP000087171"/>
    </source>
</evidence>
<proteinExistence type="predicted"/>
<reference evidence="2" key="1">
    <citation type="journal article" date="2013" name="Nat. Biotechnol.">
        <title>Draft genome sequence of chickpea (Cicer arietinum) provides a resource for trait improvement.</title>
        <authorList>
            <person name="Varshney R.K."/>
            <person name="Song C."/>
            <person name="Saxena R.K."/>
            <person name="Azam S."/>
            <person name="Yu S."/>
            <person name="Sharpe A.G."/>
            <person name="Cannon S."/>
            <person name="Baek J."/>
            <person name="Rosen B.D."/>
            <person name="Tar'an B."/>
            <person name="Millan T."/>
            <person name="Zhang X."/>
            <person name="Ramsay L.D."/>
            <person name="Iwata A."/>
            <person name="Wang Y."/>
            <person name="Nelson W."/>
            <person name="Farmer A.D."/>
            <person name="Gaur P.M."/>
            <person name="Soderlund C."/>
            <person name="Penmetsa R.V."/>
            <person name="Xu C."/>
            <person name="Bharti A.K."/>
            <person name="He W."/>
            <person name="Winter P."/>
            <person name="Zhao S."/>
            <person name="Hane J.K."/>
            <person name="Carrasquilla-Garcia N."/>
            <person name="Condie J.A."/>
            <person name="Upadhyaya H.D."/>
            <person name="Luo M.C."/>
            <person name="Thudi M."/>
            <person name="Gowda C.L."/>
            <person name="Singh N.P."/>
            <person name="Lichtenzveig J."/>
            <person name="Gali K.K."/>
            <person name="Rubio J."/>
            <person name="Nadarajan N."/>
            <person name="Dolezel J."/>
            <person name="Bansal K.C."/>
            <person name="Xu X."/>
            <person name="Edwards D."/>
            <person name="Zhang G."/>
            <person name="Kahl G."/>
            <person name="Gil J."/>
            <person name="Singh K.B."/>
            <person name="Datta S.K."/>
            <person name="Jackson S.A."/>
            <person name="Wang J."/>
            <person name="Cook D.R."/>
        </authorList>
    </citation>
    <scope>NUCLEOTIDE SEQUENCE [LARGE SCALE GENOMIC DNA]</scope>
    <source>
        <strain evidence="2">cv. CDC Frontier</strain>
    </source>
</reference>
<sequence length="151" mass="17320">MDSSKPNGEANDSTSPPTKIVPKSKLNPNAAEWRLADNRVSEKERCLYITFSIWNPSSISADEIAKYFNNEYRHNIYGQRCVQSVVFYPRNDGQDQPLSAKVIFNSSIAPLTILEGQKEAYLLINSKFMCCKKYQPKKKQRKDRKVRGINI</sequence>
<name>A0A3Q7YGE9_CICAR</name>
<evidence type="ECO:0000256" key="1">
    <source>
        <dbReference type="SAM" id="MobiDB-lite"/>
    </source>
</evidence>
<dbReference type="PANTHER" id="PTHR33527:SF45">
    <property type="entry name" value="RRM DOMAIN-CONTAINING PROTEIN"/>
    <property type="match status" value="1"/>
</dbReference>
<gene>
    <name evidence="3" type="primary">LOC113787555</name>
</gene>
<accession>A0A3Q7YGE9</accession>
<keyword evidence="2" id="KW-1185">Reference proteome</keyword>
<evidence type="ECO:0000313" key="3">
    <source>
        <dbReference type="RefSeq" id="XP_027192120.1"/>
    </source>
</evidence>
<organism evidence="2 3">
    <name type="scientific">Cicer arietinum</name>
    <name type="common">Chickpea</name>
    <name type="synonym">Garbanzo</name>
    <dbReference type="NCBI Taxonomy" id="3827"/>
    <lineage>
        <taxon>Eukaryota</taxon>
        <taxon>Viridiplantae</taxon>
        <taxon>Streptophyta</taxon>
        <taxon>Embryophyta</taxon>
        <taxon>Tracheophyta</taxon>
        <taxon>Spermatophyta</taxon>
        <taxon>Magnoliopsida</taxon>
        <taxon>eudicotyledons</taxon>
        <taxon>Gunneridae</taxon>
        <taxon>Pentapetalae</taxon>
        <taxon>rosids</taxon>
        <taxon>fabids</taxon>
        <taxon>Fabales</taxon>
        <taxon>Fabaceae</taxon>
        <taxon>Papilionoideae</taxon>
        <taxon>50 kb inversion clade</taxon>
        <taxon>NPAAA clade</taxon>
        <taxon>Hologalegina</taxon>
        <taxon>IRL clade</taxon>
        <taxon>Cicereae</taxon>
        <taxon>Cicer</taxon>
    </lineage>
</organism>
<dbReference type="RefSeq" id="XP_027192120.1">
    <property type="nucleotide sequence ID" value="XM_027336319.1"/>
</dbReference>
<dbReference type="OrthoDB" id="1882251at2759"/>
<feature type="compositionally biased region" description="Polar residues" evidence="1">
    <location>
        <begin position="1"/>
        <end position="17"/>
    </location>
</feature>
<dbReference type="AlphaFoldDB" id="A0A3Q7YGE9"/>